<proteinExistence type="predicted"/>
<sequence length="150" mass="15642">MFVVFNGDGTNGRAAWDGKDLINRIVAALIPESPEGPGGPDAPDGPAPAAPGTTTDPSLDSYTGSYRPARVSRTSLMALEGLVAGVTVEKDGRNGLRTTGLSLDPTSPSRAGSRSATACSGSAAQRVRCSPSPRTGCSCRRRRRRRRTSR</sequence>
<protein>
    <submittedName>
        <fullName evidence="2">Uncharacterized protein</fullName>
    </submittedName>
</protein>
<organism evidence="2 3">
    <name type="scientific">Streptomyces caledonius</name>
    <dbReference type="NCBI Taxonomy" id="3134107"/>
    <lineage>
        <taxon>Bacteria</taxon>
        <taxon>Bacillati</taxon>
        <taxon>Actinomycetota</taxon>
        <taxon>Actinomycetes</taxon>
        <taxon>Kitasatosporales</taxon>
        <taxon>Streptomycetaceae</taxon>
        <taxon>Streptomyces</taxon>
    </lineage>
</organism>
<comment type="caution">
    <text evidence="2">The sequence shown here is derived from an EMBL/GenBank/DDBJ whole genome shotgun (WGS) entry which is preliminary data.</text>
</comment>
<evidence type="ECO:0000313" key="3">
    <source>
        <dbReference type="Proteomes" id="UP001382904"/>
    </source>
</evidence>
<dbReference type="EMBL" id="JBBKAM010000002">
    <property type="protein sequence ID" value="MEJ8641290.1"/>
    <property type="molecule type" value="Genomic_DNA"/>
</dbReference>
<evidence type="ECO:0000313" key="2">
    <source>
        <dbReference type="EMBL" id="MEJ8641290.1"/>
    </source>
</evidence>
<feature type="compositionally biased region" description="Basic residues" evidence="1">
    <location>
        <begin position="139"/>
        <end position="150"/>
    </location>
</feature>
<accession>A0ABU8U083</accession>
<reference evidence="2 3" key="1">
    <citation type="submission" date="2024-03" db="EMBL/GenBank/DDBJ databases">
        <title>Novel Streptomyces species of biotechnological and ecological value are a feature of Machair soil.</title>
        <authorList>
            <person name="Prole J.R."/>
            <person name="Goodfellow M."/>
            <person name="Allenby N."/>
            <person name="Ward A.C."/>
        </authorList>
    </citation>
    <scope>NUCLEOTIDE SEQUENCE [LARGE SCALE GENOMIC DNA]</scope>
    <source>
        <strain evidence="2 3">MS1.HAVA.3</strain>
    </source>
</reference>
<feature type="compositionally biased region" description="Low complexity" evidence="1">
    <location>
        <begin position="128"/>
        <end position="138"/>
    </location>
</feature>
<evidence type="ECO:0000256" key="1">
    <source>
        <dbReference type="SAM" id="MobiDB-lite"/>
    </source>
</evidence>
<feature type="compositionally biased region" description="Polar residues" evidence="1">
    <location>
        <begin position="96"/>
        <end position="123"/>
    </location>
</feature>
<dbReference type="Proteomes" id="UP001382904">
    <property type="component" value="Unassembled WGS sequence"/>
</dbReference>
<keyword evidence="3" id="KW-1185">Reference proteome</keyword>
<name>A0ABU8U083_9ACTN</name>
<feature type="region of interest" description="Disordered" evidence="1">
    <location>
        <begin position="29"/>
        <end position="67"/>
    </location>
</feature>
<feature type="region of interest" description="Disordered" evidence="1">
    <location>
        <begin position="88"/>
        <end position="150"/>
    </location>
</feature>
<gene>
    <name evidence="2" type="ORF">WKI68_07005</name>
</gene>